<evidence type="ECO:0000313" key="2">
    <source>
        <dbReference type="EMBL" id="STY93439.1"/>
    </source>
</evidence>
<accession>A0A378PY47</accession>
<dbReference type="RefSeq" id="WP_115369769.1">
    <property type="nucleotide sequence ID" value="NZ_UGPZ01000003.1"/>
</dbReference>
<feature type="region of interest" description="Disordered" evidence="1">
    <location>
        <begin position="18"/>
        <end position="42"/>
    </location>
</feature>
<dbReference type="Proteomes" id="UP000254133">
    <property type="component" value="Unassembled WGS sequence"/>
</dbReference>
<proteinExistence type="predicted"/>
<name>A0A378PY47_MORBO</name>
<dbReference type="AlphaFoldDB" id="A0A378PY47"/>
<evidence type="ECO:0000256" key="1">
    <source>
        <dbReference type="SAM" id="MobiDB-lite"/>
    </source>
</evidence>
<gene>
    <name evidence="2" type="ORF">NCTC9426_02169</name>
</gene>
<feature type="compositionally biased region" description="Polar residues" evidence="1">
    <location>
        <begin position="26"/>
        <end position="37"/>
    </location>
</feature>
<organism evidence="2 3">
    <name type="scientific">Moraxella bovis</name>
    <dbReference type="NCBI Taxonomy" id="476"/>
    <lineage>
        <taxon>Bacteria</taxon>
        <taxon>Pseudomonadati</taxon>
        <taxon>Pseudomonadota</taxon>
        <taxon>Gammaproteobacteria</taxon>
        <taxon>Moraxellales</taxon>
        <taxon>Moraxellaceae</taxon>
        <taxon>Moraxella</taxon>
    </lineage>
</organism>
<dbReference type="EMBL" id="UGPZ01000003">
    <property type="protein sequence ID" value="STY93439.1"/>
    <property type="molecule type" value="Genomic_DNA"/>
</dbReference>
<sequence length="640" mass="69045">MITQDNLVLLKAENQSDFDDGGGLPTTHTVPNHTSNALFPDVSDTDRMMGRVRLRKIFLGVRTANDELVQSARLIFTKIPHKMSVFAFKASAFSDRRTHAKDRIESYLARGSRWSGHLLESHLKGQRVIQLSLDPTDSVPSVGNSLVIIQNENQADERYQFVRVSKVSTEIRKFPISREKTATRLIASLEITDSLRHDFDGLSVLEYLDGVSEKRKALVRDTIVADAAQYYSASHLAQPITAMTTQTVNLESIYVQVVPSTQVETPLVQNNPSMNSVFFVKGNDDTVSQTFVTSATNQLGAVYPTSLTVNMGGAVYHDDNGEIKNGNTAIGAIAYETGVITWYAGHTGRGATVSFIPAGYQTGANATEVIAVPKIGAGYNYVYTLANTLLPLSVKVSYQSNGEVYTLTDNGGKLIGQGSGVINDKTLVLTTSAIPDSESLIIISYGTDNGAIAVGGIQKPLYAHVKTDKMPSAVEIDGVNSTFDMTDDGLKVYFDKLPAKGSQITLKGANSHIATDGNGATVSSNSSGLTIKLNNPIVRGTLSLEIMGCVFGDDGKGNVVFRSGYEKILGTQQDSSGNFLTGKTTQETTITERTTNTAGEIMGVVDYGTQTISLTKPLKVQMVQTQNYSKQANYIMFSGV</sequence>
<reference evidence="2 3" key="1">
    <citation type="submission" date="2018-06" db="EMBL/GenBank/DDBJ databases">
        <authorList>
            <consortium name="Pathogen Informatics"/>
            <person name="Doyle S."/>
        </authorList>
    </citation>
    <scope>NUCLEOTIDE SEQUENCE [LARGE SCALE GENOMIC DNA]</scope>
    <source>
        <strain evidence="2 3">NCTC9426</strain>
    </source>
</reference>
<evidence type="ECO:0000313" key="3">
    <source>
        <dbReference type="Proteomes" id="UP000254133"/>
    </source>
</evidence>
<protein>
    <submittedName>
        <fullName evidence="2">Uncharacterized protein</fullName>
    </submittedName>
</protein>